<dbReference type="AlphaFoldDB" id="A0A7L4ZNB4"/>
<gene>
    <name evidence="1" type="ORF">IMCC3317_35390</name>
</gene>
<protein>
    <submittedName>
        <fullName evidence="1">Uncharacterized protein</fullName>
    </submittedName>
</protein>
<proteinExistence type="predicted"/>
<organism evidence="1 2">
    <name type="scientific">Kordia antarctica</name>
    <dbReference type="NCBI Taxonomy" id="1218801"/>
    <lineage>
        <taxon>Bacteria</taxon>
        <taxon>Pseudomonadati</taxon>
        <taxon>Bacteroidota</taxon>
        <taxon>Flavobacteriia</taxon>
        <taxon>Flavobacteriales</taxon>
        <taxon>Flavobacteriaceae</taxon>
        <taxon>Kordia</taxon>
    </lineage>
</organism>
<dbReference type="KEGG" id="kan:IMCC3317_35390"/>
<accession>A0A7L4ZNB4</accession>
<dbReference type="RefSeq" id="WP_160130716.1">
    <property type="nucleotide sequence ID" value="NZ_CP019288.1"/>
</dbReference>
<keyword evidence="2" id="KW-1185">Reference proteome</keyword>
<sequence length="54" mass="6029">MKVKKTILNLHLQKSKVAQLNATEILKGGLRDSSGGPKTYPYNRICHSGHYTCE</sequence>
<dbReference type="EMBL" id="CP019288">
    <property type="protein sequence ID" value="QHI38152.1"/>
    <property type="molecule type" value="Genomic_DNA"/>
</dbReference>
<dbReference type="Proteomes" id="UP000464657">
    <property type="component" value="Chromosome"/>
</dbReference>
<reference evidence="1 2" key="1">
    <citation type="journal article" date="2013" name="Int. J. Syst. Evol. Microbiol.">
        <title>Kordia antarctica sp. nov., isolated from Antarctic seawater.</title>
        <authorList>
            <person name="Baek K."/>
            <person name="Choi A."/>
            <person name="Kang I."/>
            <person name="Lee K."/>
            <person name="Cho J.C."/>
        </authorList>
    </citation>
    <scope>NUCLEOTIDE SEQUENCE [LARGE SCALE GENOMIC DNA]</scope>
    <source>
        <strain evidence="1 2">IMCC3317</strain>
    </source>
</reference>
<name>A0A7L4ZNB4_9FLAO</name>
<evidence type="ECO:0000313" key="2">
    <source>
        <dbReference type="Proteomes" id="UP000464657"/>
    </source>
</evidence>
<evidence type="ECO:0000313" key="1">
    <source>
        <dbReference type="EMBL" id="QHI38152.1"/>
    </source>
</evidence>